<accession>A0A8T1LZD1</accession>
<comment type="caution">
    <text evidence="2">The sequence shown here is derived from an EMBL/GenBank/DDBJ whole genome shotgun (WGS) entry which is preliminary data.</text>
</comment>
<keyword evidence="3" id="KW-1185">Reference proteome</keyword>
<reference evidence="2 3" key="1">
    <citation type="journal article" date="2018" name="Biotechnol. Adv.">
        <title>Improved genomic resources and new bioinformatic workflow for the carcinogenic parasite Clonorchis sinensis: Biotechnological implications.</title>
        <authorList>
            <person name="Wang D."/>
            <person name="Korhonen P.K."/>
            <person name="Gasser R.B."/>
            <person name="Young N.D."/>
        </authorList>
    </citation>
    <scope>NUCLEOTIDE SEQUENCE [LARGE SCALE GENOMIC DNA]</scope>
    <source>
        <strain evidence="2">Cs-k2</strain>
    </source>
</reference>
<name>A0A8T1LZD1_CLOSI</name>
<dbReference type="AlphaFoldDB" id="A0A8T1LZD1"/>
<proteinExistence type="predicted"/>
<dbReference type="Proteomes" id="UP000286415">
    <property type="component" value="Unassembled WGS sequence"/>
</dbReference>
<gene>
    <name evidence="2" type="ORF">CSKR_200314</name>
</gene>
<evidence type="ECO:0000313" key="3">
    <source>
        <dbReference type="Proteomes" id="UP000286415"/>
    </source>
</evidence>
<dbReference type="EMBL" id="NIRI02000074">
    <property type="protein sequence ID" value="KAG5442477.1"/>
    <property type="molecule type" value="Genomic_DNA"/>
</dbReference>
<protein>
    <submittedName>
        <fullName evidence="2">Uncharacterized protein</fullName>
    </submittedName>
</protein>
<dbReference type="OrthoDB" id="10606467at2759"/>
<evidence type="ECO:0000313" key="2">
    <source>
        <dbReference type="EMBL" id="KAG5442477.1"/>
    </source>
</evidence>
<organism evidence="2 3">
    <name type="scientific">Clonorchis sinensis</name>
    <name type="common">Chinese liver fluke</name>
    <dbReference type="NCBI Taxonomy" id="79923"/>
    <lineage>
        <taxon>Eukaryota</taxon>
        <taxon>Metazoa</taxon>
        <taxon>Spiralia</taxon>
        <taxon>Lophotrochozoa</taxon>
        <taxon>Platyhelminthes</taxon>
        <taxon>Trematoda</taxon>
        <taxon>Digenea</taxon>
        <taxon>Opisthorchiida</taxon>
        <taxon>Opisthorchiata</taxon>
        <taxon>Opisthorchiidae</taxon>
        <taxon>Clonorchis</taxon>
    </lineage>
</organism>
<feature type="region of interest" description="Disordered" evidence="1">
    <location>
        <begin position="73"/>
        <end position="111"/>
    </location>
</feature>
<evidence type="ECO:0000256" key="1">
    <source>
        <dbReference type="SAM" id="MobiDB-lite"/>
    </source>
</evidence>
<feature type="compositionally biased region" description="Polar residues" evidence="1">
    <location>
        <begin position="78"/>
        <end position="87"/>
    </location>
</feature>
<sequence length="111" mass="11899">MPNPGCSFYSTTADLSTTKGSEEPSLALAMRPKYVALSSLIPVTADEGAAMNSAPKSQLLSWTGSDVRRRTAKRRLWTQLSPRTSTAKAKPDNIEPESPSYTQLATPIAGD</sequence>
<reference evidence="2 3" key="2">
    <citation type="journal article" date="2021" name="Genomics">
        <title>High-quality reference genome for Clonorchis sinensis.</title>
        <authorList>
            <person name="Young N.D."/>
            <person name="Stroehlein A.J."/>
            <person name="Kinkar L."/>
            <person name="Wang T."/>
            <person name="Sohn W.M."/>
            <person name="Chang B.C.H."/>
            <person name="Kaur P."/>
            <person name="Weisz D."/>
            <person name="Dudchenko O."/>
            <person name="Aiden E.L."/>
            <person name="Korhonen P.K."/>
            <person name="Gasser R.B."/>
        </authorList>
    </citation>
    <scope>NUCLEOTIDE SEQUENCE [LARGE SCALE GENOMIC DNA]</scope>
    <source>
        <strain evidence="2">Cs-k2</strain>
    </source>
</reference>